<dbReference type="EMBL" id="JPXX01000023">
    <property type="protein sequence ID" value="KGQ36808.1"/>
    <property type="molecule type" value="Genomic_DNA"/>
</dbReference>
<name>A0A0A2XX16_9PAST</name>
<keyword evidence="1" id="KW-1133">Transmembrane helix</keyword>
<sequence>MALLLIPLFLIGFFVALPFVLMAFAFDTFIQLLPSLIAVYVMFLVMGFFVLPLKPIMNKYAKQLDTIGKIIGLIFFGPLVLFLLGTILALPFVLIYSLSDNPIQSLVMTFAIIFAVILINVIYYKLHR</sequence>
<accession>A0A0A2XX16</accession>
<dbReference type="Proteomes" id="UP000030539">
    <property type="component" value="Unassembled WGS sequence"/>
</dbReference>
<gene>
    <name evidence="2" type="ORF">JP36_08775</name>
</gene>
<feature type="transmembrane region" description="Helical" evidence="1">
    <location>
        <begin position="103"/>
        <end position="124"/>
    </location>
</feature>
<reference evidence="2 3" key="1">
    <citation type="submission" date="2014-08" db="EMBL/GenBank/DDBJ databases">
        <title>Chaperone-usher fimbriae in a diverse selection of Gallibacterium genomes.</title>
        <authorList>
            <person name="Kudirkiene E."/>
            <person name="Bager R.J."/>
            <person name="Johnson T.J."/>
            <person name="Bojesen A.M."/>
        </authorList>
    </citation>
    <scope>NUCLEOTIDE SEQUENCE [LARGE SCALE GENOMIC DNA]</scope>
    <source>
        <strain evidence="2 3">CCM5974</strain>
    </source>
</reference>
<feature type="transmembrane region" description="Helical" evidence="1">
    <location>
        <begin position="35"/>
        <end position="53"/>
    </location>
</feature>
<protein>
    <submittedName>
        <fullName evidence="2">Uncharacterized protein</fullName>
    </submittedName>
</protein>
<keyword evidence="1" id="KW-0812">Transmembrane</keyword>
<comment type="caution">
    <text evidence="2">The sequence shown here is derived from an EMBL/GenBank/DDBJ whole genome shotgun (WGS) entry which is preliminary data.</text>
</comment>
<keyword evidence="1" id="KW-0472">Membrane</keyword>
<organism evidence="2 3">
    <name type="scientific">Gallibacterium genomosp. 1</name>
    <dbReference type="NCBI Taxonomy" id="155515"/>
    <lineage>
        <taxon>Bacteria</taxon>
        <taxon>Pseudomonadati</taxon>
        <taxon>Pseudomonadota</taxon>
        <taxon>Gammaproteobacteria</taxon>
        <taxon>Pasteurellales</taxon>
        <taxon>Pasteurellaceae</taxon>
        <taxon>Gallibacterium</taxon>
    </lineage>
</organism>
<feature type="transmembrane region" description="Helical" evidence="1">
    <location>
        <begin position="73"/>
        <end position="97"/>
    </location>
</feature>
<evidence type="ECO:0000313" key="3">
    <source>
        <dbReference type="Proteomes" id="UP000030539"/>
    </source>
</evidence>
<evidence type="ECO:0000313" key="2">
    <source>
        <dbReference type="EMBL" id="KGQ36808.1"/>
    </source>
</evidence>
<evidence type="ECO:0000256" key="1">
    <source>
        <dbReference type="SAM" id="Phobius"/>
    </source>
</evidence>
<dbReference type="AlphaFoldDB" id="A0A0A2XX16"/>
<proteinExistence type="predicted"/>
<dbReference type="RefSeq" id="WP_039173889.1">
    <property type="nucleotide sequence ID" value="NZ_JPXX01000023.1"/>
</dbReference>